<dbReference type="InterPro" id="IPR009057">
    <property type="entry name" value="Homeodomain-like_sf"/>
</dbReference>
<name>A0A5B8VRZ3_9BACT</name>
<dbReference type="InterPro" id="IPR050204">
    <property type="entry name" value="AraC_XylS_family_regulators"/>
</dbReference>
<dbReference type="SUPFAM" id="SSF46689">
    <property type="entry name" value="Homeodomain-like"/>
    <property type="match status" value="1"/>
</dbReference>
<evidence type="ECO:0000313" key="6">
    <source>
        <dbReference type="Proteomes" id="UP000321291"/>
    </source>
</evidence>
<dbReference type="PROSITE" id="PS01124">
    <property type="entry name" value="HTH_ARAC_FAMILY_2"/>
    <property type="match status" value="1"/>
</dbReference>
<sequence>MNFATYIPSEALQPFVKSYTFIESEQTVTNRILPTTSFALAFRLRGQISYIHNSHTSLLPRTTFTGLKKSARLINYEANSAAIIVLFKETGVAAFFPTPPQLLFEQSVPLANFFPIAEISLLEQHLAETKNTAETIALIEAFLLSKISYSKTDPLITEAIANIHAVNGNLKIKGLANSLYISQDAFEKRFRKLTGATPKQFAHIVKLNALIRQNPSDTSFMDIVHENGYYDQPHFNKDFKVFTGQTPKEFFKSGKFW</sequence>
<organism evidence="5 6">
    <name type="scientific">Arachidicoccus ginsenosidivorans</name>
    <dbReference type="NCBI Taxonomy" id="496057"/>
    <lineage>
        <taxon>Bacteria</taxon>
        <taxon>Pseudomonadati</taxon>
        <taxon>Bacteroidota</taxon>
        <taxon>Chitinophagia</taxon>
        <taxon>Chitinophagales</taxon>
        <taxon>Chitinophagaceae</taxon>
        <taxon>Arachidicoccus</taxon>
    </lineage>
</organism>
<evidence type="ECO:0000313" key="5">
    <source>
        <dbReference type="EMBL" id="QEC74043.1"/>
    </source>
</evidence>
<keyword evidence="2" id="KW-0238">DNA-binding</keyword>
<proteinExistence type="predicted"/>
<dbReference type="InterPro" id="IPR046532">
    <property type="entry name" value="DUF6597"/>
</dbReference>
<gene>
    <name evidence="5" type="ORF">FSB73_22585</name>
</gene>
<dbReference type="Gene3D" id="1.10.10.60">
    <property type="entry name" value="Homeodomain-like"/>
    <property type="match status" value="1"/>
</dbReference>
<dbReference type="PANTHER" id="PTHR46796">
    <property type="entry name" value="HTH-TYPE TRANSCRIPTIONAL ACTIVATOR RHAS-RELATED"/>
    <property type="match status" value="1"/>
</dbReference>
<protein>
    <submittedName>
        <fullName evidence="5">Helix-turn-helix transcriptional regulator</fullName>
    </submittedName>
</protein>
<dbReference type="Pfam" id="PF20240">
    <property type="entry name" value="DUF6597"/>
    <property type="match status" value="1"/>
</dbReference>
<dbReference type="Pfam" id="PF12833">
    <property type="entry name" value="HTH_18"/>
    <property type="match status" value="1"/>
</dbReference>
<feature type="domain" description="HTH araC/xylS-type" evidence="4">
    <location>
        <begin position="150"/>
        <end position="253"/>
    </location>
</feature>
<evidence type="ECO:0000256" key="3">
    <source>
        <dbReference type="ARBA" id="ARBA00023163"/>
    </source>
</evidence>
<dbReference type="PANTHER" id="PTHR46796:SF13">
    <property type="entry name" value="HTH-TYPE TRANSCRIPTIONAL ACTIVATOR RHAS"/>
    <property type="match status" value="1"/>
</dbReference>
<dbReference type="GO" id="GO:0003700">
    <property type="term" value="F:DNA-binding transcription factor activity"/>
    <property type="evidence" value="ECO:0007669"/>
    <property type="project" value="InterPro"/>
</dbReference>
<accession>A0A5B8VRZ3</accession>
<evidence type="ECO:0000256" key="1">
    <source>
        <dbReference type="ARBA" id="ARBA00023015"/>
    </source>
</evidence>
<dbReference type="InterPro" id="IPR018060">
    <property type="entry name" value="HTH_AraC"/>
</dbReference>
<reference evidence="5 6" key="1">
    <citation type="journal article" date="2017" name="Int. J. Syst. Evol. Microbiol.">
        <title>Arachidicoccus ginsenosidivorans sp. nov., with ginsenoside-converting activity isolated from ginseng cultivating soil.</title>
        <authorList>
            <person name="Siddiqi M.Z."/>
            <person name="Aslam Z."/>
            <person name="Im W.T."/>
        </authorList>
    </citation>
    <scope>NUCLEOTIDE SEQUENCE [LARGE SCALE GENOMIC DNA]</scope>
    <source>
        <strain evidence="5 6">Gsoil 809</strain>
    </source>
</reference>
<keyword evidence="1" id="KW-0805">Transcription regulation</keyword>
<dbReference type="OrthoDB" id="655946at2"/>
<keyword evidence="6" id="KW-1185">Reference proteome</keyword>
<keyword evidence="3" id="KW-0804">Transcription</keyword>
<evidence type="ECO:0000256" key="2">
    <source>
        <dbReference type="ARBA" id="ARBA00023125"/>
    </source>
</evidence>
<dbReference type="AlphaFoldDB" id="A0A5B8VRZ3"/>
<dbReference type="SMART" id="SM00342">
    <property type="entry name" value="HTH_ARAC"/>
    <property type="match status" value="1"/>
</dbReference>
<dbReference type="Proteomes" id="UP000321291">
    <property type="component" value="Chromosome"/>
</dbReference>
<dbReference type="RefSeq" id="WP_146787628.1">
    <property type="nucleotide sequence ID" value="NZ_CP042434.1"/>
</dbReference>
<dbReference type="GO" id="GO:0043565">
    <property type="term" value="F:sequence-specific DNA binding"/>
    <property type="evidence" value="ECO:0007669"/>
    <property type="project" value="InterPro"/>
</dbReference>
<dbReference type="EMBL" id="CP042434">
    <property type="protein sequence ID" value="QEC74043.1"/>
    <property type="molecule type" value="Genomic_DNA"/>
</dbReference>
<dbReference type="KEGG" id="agi:FSB73_22585"/>
<evidence type="ECO:0000259" key="4">
    <source>
        <dbReference type="PROSITE" id="PS01124"/>
    </source>
</evidence>